<dbReference type="AlphaFoldDB" id="A0A6M4H0U3"/>
<dbReference type="SUPFAM" id="SSF53850">
    <property type="entry name" value="Periplasmic binding protein-like II"/>
    <property type="match status" value="1"/>
</dbReference>
<keyword evidence="5" id="KW-0804">Transcription</keyword>
<name>A0A6M4H0U3_9PROT</name>
<dbReference type="PRINTS" id="PR00039">
    <property type="entry name" value="HTHLYSR"/>
</dbReference>
<dbReference type="Gene3D" id="3.40.190.290">
    <property type="match status" value="1"/>
</dbReference>
<dbReference type="Proteomes" id="UP000501534">
    <property type="component" value="Chromosome"/>
</dbReference>
<keyword evidence="3" id="KW-0238">DNA-binding</keyword>
<evidence type="ECO:0000256" key="4">
    <source>
        <dbReference type="ARBA" id="ARBA00023159"/>
    </source>
</evidence>
<dbReference type="InterPro" id="IPR036390">
    <property type="entry name" value="WH_DNA-bd_sf"/>
</dbReference>
<dbReference type="InterPro" id="IPR005119">
    <property type="entry name" value="LysR_subst-bd"/>
</dbReference>
<dbReference type="PROSITE" id="PS50931">
    <property type="entry name" value="HTH_LYSR"/>
    <property type="match status" value="1"/>
</dbReference>
<dbReference type="InterPro" id="IPR000847">
    <property type="entry name" value="LysR_HTH_N"/>
</dbReference>
<dbReference type="Pfam" id="PF00126">
    <property type="entry name" value="HTH_1"/>
    <property type="match status" value="1"/>
</dbReference>
<dbReference type="RefSeq" id="WP_171092757.1">
    <property type="nucleotide sequence ID" value="NZ_CP053069.1"/>
</dbReference>
<dbReference type="PANTHER" id="PTHR30293">
    <property type="entry name" value="TRANSCRIPTIONAL REGULATORY PROTEIN NAC-RELATED"/>
    <property type="match status" value="1"/>
</dbReference>
<protein>
    <submittedName>
        <fullName evidence="7">HTH-type transcriptional regulator ArgP</fullName>
    </submittedName>
</protein>
<comment type="similarity">
    <text evidence="1">Belongs to the LysR transcriptional regulatory family.</text>
</comment>
<evidence type="ECO:0000256" key="5">
    <source>
        <dbReference type="ARBA" id="ARBA00023163"/>
    </source>
</evidence>
<dbReference type="KEGG" id="uru:DSM104443_02503"/>
<proteinExistence type="inferred from homology"/>
<dbReference type="SUPFAM" id="SSF46785">
    <property type="entry name" value="Winged helix' DNA-binding domain"/>
    <property type="match status" value="1"/>
</dbReference>
<evidence type="ECO:0000256" key="3">
    <source>
        <dbReference type="ARBA" id="ARBA00023125"/>
    </source>
</evidence>
<dbReference type="FunFam" id="1.10.10.10:FF:000001">
    <property type="entry name" value="LysR family transcriptional regulator"/>
    <property type="match status" value="1"/>
</dbReference>
<dbReference type="GO" id="GO:0003700">
    <property type="term" value="F:DNA-binding transcription factor activity"/>
    <property type="evidence" value="ECO:0007669"/>
    <property type="project" value="InterPro"/>
</dbReference>
<dbReference type="EMBL" id="CP053069">
    <property type="protein sequence ID" value="QJR11427.1"/>
    <property type="molecule type" value="Genomic_DNA"/>
</dbReference>
<dbReference type="Gene3D" id="1.10.10.10">
    <property type="entry name" value="Winged helix-like DNA-binding domain superfamily/Winged helix DNA-binding domain"/>
    <property type="match status" value="1"/>
</dbReference>
<feature type="domain" description="HTH lysR-type" evidence="6">
    <location>
        <begin position="1"/>
        <end position="58"/>
    </location>
</feature>
<accession>A0A6M4H0U3</accession>
<keyword evidence="2" id="KW-0805">Transcription regulation</keyword>
<organism evidence="7 8">
    <name type="scientific">Usitatibacter rugosus</name>
    <dbReference type="NCBI Taxonomy" id="2732067"/>
    <lineage>
        <taxon>Bacteria</taxon>
        <taxon>Pseudomonadati</taxon>
        <taxon>Pseudomonadota</taxon>
        <taxon>Betaproteobacteria</taxon>
        <taxon>Nitrosomonadales</taxon>
        <taxon>Usitatibacteraceae</taxon>
        <taxon>Usitatibacter</taxon>
    </lineage>
</organism>
<evidence type="ECO:0000259" key="6">
    <source>
        <dbReference type="PROSITE" id="PS50931"/>
    </source>
</evidence>
<evidence type="ECO:0000256" key="1">
    <source>
        <dbReference type="ARBA" id="ARBA00009437"/>
    </source>
</evidence>
<dbReference type="GO" id="GO:0003677">
    <property type="term" value="F:DNA binding"/>
    <property type="evidence" value="ECO:0007669"/>
    <property type="project" value="UniProtKB-KW"/>
</dbReference>
<evidence type="ECO:0000313" key="7">
    <source>
        <dbReference type="EMBL" id="QJR11427.1"/>
    </source>
</evidence>
<dbReference type="PANTHER" id="PTHR30293:SF0">
    <property type="entry name" value="NITROGEN ASSIMILATION REGULATORY PROTEIN NAC"/>
    <property type="match status" value="1"/>
</dbReference>
<dbReference type="Pfam" id="PF03466">
    <property type="entry name" value="LysR_substrate"/>
    <property type="match status" value="1"/>
</dbReference>
<evidence type="ECO:0000313" key="8">
    <source>
        <dbReference type="Proteomes" id="UP000501534"/>
    </source>
</evidence>
<keyword evidence="8" id="KW-1185">Reference proteome</keyword>
<evidence type="ECO:0000256" key="2">
    <source>
        <dbReference type="ARBA" id="ARBA00023015"/>
    </source>
</evidence>
<sequence length="302" mass="32895">MDLKQLEYFVRVVDLGGFSRAARVMGVAQPAISRQVRGLEVELRQNLLLRNGRGAVPTEAGKRMLLHARGILQQIERARHDIDESRGAHVGKVVVGLPPTLARHLTLPIVREFRHSHPQATLSIVEGLSSTILDMLGDGRIDIGLVYNPSPTAAFDVRTLYEEALCLVGARRKPAEPRTVRLQDLPGFPLLIPSRPHAIRRLVETRLASLGLQPQIAMEIDAVPAILDLVAEGHGYAVLSPRAVQGASMAARLHARTIVQPHLKSALAVATSAQRPSTPLLQSTVALIDALATRNSSPRRTR</sequence>
<reference evidence="7 8" key="1">
    <citation type="submission" date="2020-04" db="EMBL/GenBank/DDBJ databases">
        <title>Usitatibacter rugosus gen. nov., sp. nov. and Usitatibacter palustris sp. nov., novel members of Usitatibacteraceae fam. nov. within the order Nitrosomonadales isolated from soil.</title>
        <authorList>
            <person name="Huber K.J."/>
            <person name="Neumann-Schaal M."/>
            <person name="Geppert A."/>
            <person name="Luckner M."/>
            <person name="Wanner G."/>
            <person name="Overmann J."/>
        </authorList>
    </citation>
    <scope>NUCLEOTIDE SEQUENCE [LARGE SCALE GENOMIC DNA]</scope>
    <source>
        <strain evidence="7 8">0125_3</strain>
    </source>
</reference>
<gene>
    <name evidence="7" type="primary">argP</name>
    <name evidence="7" type="ORF">DSM104443_02503</name>
</gene>
<dbReference type="GO" id="GO:2000142">
    <property type="term" value="P:regulation of DNA-templated transcription initiation"/>
    <property type="evidence" value="ECO:0007669"/>
    <property type="project" value="TreeGrafter"/>
</dbReference>
<dbReference type="InterPro" id="IPR036388">
    <property type="entry name" value="WH-like_DNA-bd_sf"/>
</dbReference>
<keyword evidence="4" id="KW-0010">Activator</keyword>